<dbReference type="InterPro" id="IPR015943">
    <property type="entry name" value="WD40/YVTN_repeat-like_dom_sf"/>
</dbReference>
<evidence type="ECO:0000256" key="7">
    <source>
        <dbReference type="ARBA" id="ARBA00040269"/>
    </source>
</evidence>
<dbReference type="InterPro" id="IPR001680">
    <property type="entry name" value="WD40_rpt"/>
</dbReference>
<dbReference type="InterPro" id="IPR019775">
    <property type="entry name" value="WD40_repeat_CS"/>
</dbReference>
<gene>
    <name evidence="9" type="ORF">SCUD_LOCUS1032</name>
</gene>
<feature type="repeat" description="WD" evidence="8">
    <location>
        <begin position="79"/>
        <end position="126"/>
    </location>
</feature>
<proteinExistence type="inferred from homology"/>
<dbReference type="PROSITE" id="PS00678">
    <property type="entry name" value="WD_REPEATS_1"/>
    <property type="match status" value="2"/>
</dbReference>
<dbReference type="Gene3D" id="2.130.10.10">
    <property type="entry name" value="YVTN repeat-like/Quinoprotein amine dehydrogenase"/>
    <property type="match status" value="2"/>
</dbReference>
<name>A0A183JEB9_9TREM</name>
<dbReference type="PANTHER" id="PTHR46200:SF1">
    <property type="entry name" value="GATOR COMPLEX PROTEIN WDR24"/>
    <property type="match status" value="1"/>
</dbReference>
<accession>A0A183JEB9</accession>
<dbReference type="GO" id="GO:0005774">
    <property type="term" value="C:vacuolar membrane"/>
    <property type="evidence" value="ECO:0007669"/>
    <property type="project" value="TreeGrafter"/>
</dbReference>
<dbReference type="GO" id="GO:1904263">
    <property type="term" value="P:positive regulation of TORC1 signaling"/>
    <property type="evidence" value="ECO:0007669"/>
    <property type="project" value="TreeGrafter"/>
</dbReference>
<dbReference type="Pfam" id="PF00400">
    <property type="entry name" value="WD40"/>
    <property type="match status" value="2"/>
</dbReference>
<dbReference type="PANTHER" id="PTHR46200">
    <property type="entry name" value="GATOR COMPLEX PROTEIN WDR24"/>
    <property type="match status" value="1"/>
</dbReference>
<evidence type="ECO:0000313" key="9">
    <source>
        <dbReference type="EMBL" id="VDO65177.1"/>
    </source>
</evidence>
<keyword evidence="2 8" id="KW-0853">WD repeat</keyword>
<dbReference type="GO" id="GO:0034198">
    <property type="term" value="P:cellular response to amino acid starvation"/>
    <property type="evidence" value="ECO:0007669"/>
    <property type="project" value="TreeGrafter"/>
</dbReference>
<keyword evidence="10" id="KW-1185">Reference proteome</keyword>
<dbReference type="GO" id="GO:0008270">
    <property type="term" value="F:zinc ion binding"/>
    <property type="evidence" value="ECO:0007669"/>
    <property type="project" value="UniProtKB-KW"/>
</dbReference>
<evidence type="ECO:0000256" key="6">
    <source>
        <dbReference type="ARBA" id="ARBA00022833"/>
    </source>
</evidence>
<evidence type="ECO:0000256" key="8">
    <source>
        <dbReference type="PROSITE-ProRule" id="PRU00221"/>
    </source>
</evidence>
<dbReference type="PROSITE" id="PS50082">
    <property type="entry name" value="WD_REPEATS_2"/>
    <property type="match status" value="1"/>
</dbReference>
<comment type="similarity">
    <text evidence="1">Belongs to the WD repeat WDR24 family.</text>
</comment>
<dbReference type="SUPFAM" id="SSF50978">
    <property type="entry name" value="WD40 repeat-like"/>
    <property type="match status" value="1"/>
</dbReference>
<dbReference type="AlphaFoldDB" id="A0A183JEB9"/>
<organism evidence="11">
    <name type="scientific">Schistosoma curassoni</name>
    <dbReference type="NCBI Taxonomy" id="6186"/>
    <lineage>
        <taxon>Eukaryota</taxon>
        <taxon>Metazoa</taxon>
        <taxon>Spiralia</taxon>
        <taxon>Lophotrochozoa</taxon>
        <taxon>Platyhelminthes</taxon>
        <taxon>Trematoda</taxon>
        <taxon>Digenea</taxon>
        <taxon>Strigeidida</taxon>
        <taxon>Schistosomatoidea</taxon>
        <taxon>Schistosomatidae</taxon>
        <taxon>Schistosoma</taxon>
    </lineage>
</organism>
<evidence type="ECO:0000256" key="3">
    <source>
        <dbReference type="ARBA" id="ARBA00022723"/>
    </source>
</evidence>
<evidence type="ECO:0000256" key="4">
    <source>
        <dbReference type="ARBA" id="ARBA00022737"/>
    </source>
</evidence>
<evidence type="ECO:0000256" key="2">
    <source>
        <dbReference type="ARBA" id="ARBA00022574"/>
    </source>
</evidence>
<dbReference type="InterPro" id="IPR036322">
    <property type="entry name" value="WD40_repeat_dom_sf"/>
</dbReference>
<evidence type="ECO:0000256" key="1">
    <source>
        <dbReference type="ARBA" id="ARBA00008134"/>
    </source>
</evidence>
<dbReference type="InterPro" id="IPR037590">
    <property type="entry name" value="WDR24"/>
</dbReference>
<protein>
    <recommendedName>
        <fullName evidence="7">GATOR2 complex protein WDR24</fullName>
    </recommendedName>
</protein>
<sequence>MSIRDKYIEIRTVGFSSQDIRDPNPISSCQIFFQRTASPSPVRDVSFCPKQGFLIAAAQENGVISIWDTRKGSRPFRAFQGHSCSIATLDWHPNWNVTTCNWLATAGARDHLIKVWNLNSPSGQSSVTCPSVLYTMTQLVSSCNLTIDLSVHIWDLQRPFIPYVSFEEHKDLVTCISWCPAETNNFYTVGRDGLLIRHSVEDGVQPIENAPPVALSFSPYGHLLHAVRKDHVEINNKLSTVEENSKVSYPIRTQIVTNTLILSESTVNIPSNNINTIGTTAINPVTSTIFTNSTTNECTTITTTSLTIASPPSSPDLPQMGSLKSAQLFVSQAHSLLFHYKPCLEV</sequence>
<dbReference type="GO" id="GO:0016239">
    <property type="term" value="P:positive regulation of macroautophagy"/>
    <property type="evidence" value="ECO:0007669"/>
    <property type="project" value="TreeGrafter"/>
</dbReference>
<dbReference type="EMBL" id="UZAK01000788">
    <property type="protein sequence ID" value="VDO65177.1"/>
    <property type="molecule type" value="Genomic_DNA"/>
</dbReference>
<dbReference type="STRING" id="6186.A0A183JEB9"/>
<dbReference type="Proteomes" id="UP000279833">
    <property type="component" value="Unassembled WGS sequence"/>
</dbReference>
<keyword evidence="5" id="KW-0863">Zinc-finger</keyword>
<reference evidence="9 10" key="2">
    <citation type="submission" date="2018-11" db="EMBL/GenBank/DDBJ databases">
        <authorList>
            <consortium name="Pathogen Informatics"/>
        </authorList>
    </citation>
    <scope>NUCLEOTIDE SEQUENCE [LARGE SCALE GENOMIC DNA]</scope>
    <source>
        <strain evidence="9">Dakar</strain>
        <strain evidence="10">Dakar, Senegal</strain>
    </source>
</reference>
<dbReference type="GO" id="GO:0005829">
    <property type="term" value="C:cytosol"/>
    <property type="evidence" value="ECO:0007669"/>
    <property type="project" value="TreeGrafter"/>
</dbReference>
<dbReference type="WBParaSite" id="SCUD_0000103101-mRNA-1">
    <property type="protein sequence ID" value="SCUD_0000103101-mRNA-1"/>
    <property type="gene ID" value="SCUD_0000103101"/>
</dbReference>
<evidence type="ECO:0000256" key="5">
    <source>
        <dbReference type="ARBA" id="ARBA00022771"/>
    </source>
</evidence>
<reference evidence="11" key="1">
    <citation type="submission" date="2016-06" db="UniProtKB">
        <authorList>
            <consortium name="WormBaseParasite"/>
        </authorList>
    </citation>
    <scope>IDENTIFICATION</scope>
</reference>
<evidence type="ECO:0000313" key="10">
    <source>
        <dbReference type="Proteomes" id="UP000279833"/>
    </source>
</evidence>
<dbReference type="SMART" id="SM00320">
    <property type="entry name" value="WD40"/>
    <property type="match status" value="3"/>
</dbReference>
<dbReference type="GO" id="GO:0061700">
    <property type="term" value="C:GATOR2 complex"/>
    <property type="evidence" value="ECO:0007669"/>
    <property type="project" value="TreeGrafter"/>
</dbReference>
<evidence type="ECO:0000313" key="11">
    <source>
        <dbReference type="WBParaSite" id="SCUD_0000103101-mRNA-1"/>
    </source>
</evidence>
<keyword evidence="3" id="KW-0479">Metal-binding</keyword>
<keyword evidence="4" id="KW-0677">Repeat</keyword>
<keyword evidence="6" id="KW-0862">Zinc</keyword>